<sequence>MFRVKPRPNDGVQRPNDFRFGNFISDNMSPWVARLNKACISFGVDVVEGDAFLGGRGAYGRVFKLHKIGLVHDDPRVQNVIVIEKNNVFERLWIDLVEVMEAEPVLKQVDAEVLTRSILRVSQSDLLHSTLNQSIDNYGRSATQENINHLADQVYQNLA</sequence>
<dbReference type="AlphaFoldDB" id="A0AAU9L447"/>
<gene>
    <name evidence="1" type="ORF">PBS003_LOCUS5282</name>
</gene>
<evidence type="ECO:0000313" key="1">
    <source>
        <dbReference type="EMBL" id="CAH0478591.1"/>
    </source>
</evidence>
<name>A0AAU9L447_9STRA</name>
<dbReference type="EMBL" id="CAKKTJ010000262">
    <property type="protein sequence ID" value="CAH0478591.1"/>
    <property type="molecule type" value="Genomic_DNA"/>
</dbReference>
<reference evidence="1" key="1">
    <citation type="submission" date="2021-11" db="EMBL/GenBank/DDBJ databases">
        <authorList>
            <person name="Islam A."/>
            <person name="Islam S."/>
            <person name="Flora M.S."/>
            <person name="Rahman M."/>
            <person name="Ziaur R.M."/>
            <person name="Epstein J.H."/>
            <person name="Hassan M."/>
            <person name="Klassen M."/>
            <person name="Woodard K."/>
            <person name="Webb A."/>
            <person name="Webby R.J."/>
            <person name="El Zowalaty M.E."/>
        </authorList>
    </citation>
    <scope>NUCLEOTIDE SEQUENCE</scope>
    <source>
        <strain evidence="1">Pbs3</strain>
    </source>
</reference>
<evidence type="ECO:0000313" key="2">
    <source>
        <dbReference type="Proteomes" id="UP001160483"/>
    </source>
</evidence>
<proteinExistence type="predicted"/>
<comment type="caution">
    <text evidence="1">The sequence shown here is derived from an EMBL/GenBank/DDBJ whole genome shotgun (WGS) entry which is preliminary data.</text>
</comment>
<dbReference type="Proteomes" id="UP001160483">
    <property type="component" value="Unassembled WGS sequence"/>
</dbReference>
<evidence type="ECO:0008006" key="3">
    <source>
        <dbReference type="Google" id="ProtNLM"/>
    </source>
</evidence>
<protein>
    <recommendedName>
        <fullName evidence="3">Protein kinase domain-containing protein</fullName>
    </recommendedName>
</protein>
<accession>A0AAU9L447</accession>
<organism evidence="1 2">
    <name type="scientific">Peronospora belbahrii</name>
    <dbReference type="NCBI Taxonomy" id="622444"/>
    <lineage>
        <taxon>Eukaryota</taxon>
        <taxon>Sar</taxon>
        <taxon>Stramenopiles</taxon>
        <taxon>Oomycota</taxon>
        <taxon>Peronosporomycetes</taxon>
        <taxon>Peronosporales</taxon>
        <taxon>Peronosporaceae</taxon>
        <taxon>Peronospora</taxon>
    </lineage>
</organism>